<feature type="non-terminal residue" evidence="1">
    <location>
        <position position="90"/>
    </location>
</feature>
<comment type="caution">
    <text evidence="1">The sequence shown here is derived from an EMBL/GenBank/DDBJ whole genome shotgun (WGS) entry which is preliminary data.</text>
</comment>
<accession>A0AAN5CSB1</accession>
<sequence>PTPNAGDVPQLRRLLQQQPVQNNSYVLQCLERPFFFPLHPLSGHHCARIAGNGSDGGDSCHCYRRHIQDTLLKNVYGTRVPSTTPKGIGS</sequence>
<evidence type="ECO:0000313" key="2">
    <source>
        <dbReference type="Proteomes" id="UP001328107"/>
    </source>
</evidence>
<name>A0AAN5CSB1_9BILA</name>
<proteinExistence type="predicted"/>
<dbReference type="EMBL" id="BTRK01000004">
    <property type="protein sequence ID" value="GMR49697.1"/>
    <property type="molecule type" value="Genomic_DNA"/>
</dbReference>
<gene>
    <name evidence="1" type="ORF">PMAYCL1PPCAC_19892</name>
</gene>
<protein>
    <submittedName>
        <fullName evidence="1">Uncharacterized protein</fullName>
    </submittedName>
</protein>
<organism evidence="1 2">
    <name type="scientific">Pristionchus mayeri</name>
    <dbReference type="NCBI Taxonomy" id="1317129"/>
    <lineage>
        <taxon>Eukaryota</taxon>
        <taxon>Metazoa</taxon>
        <taxon>Ecdysozoa</taxon>
        <taxon>Nematoda</taxon>
        <taxon>Chromadorea</taxon>
        <taxon>Rhabditida</taxon>
        <taxon>Rhabditina</taxon>
        <taxon>Diplogasteromorpha</taxon>
        <taxon>Diplogasteroidea</taxon>
        <taxon>Neodiplogasteridae</taxon>
        <taxon>Pristionchus</taxon>
    </lineage>
</organism>
<evidence type="ECO:0000313" key="1">
    <source>
        <dbReference type="EMBL" id="GMR49697.1"/>
    </source>
</evidence>
<feature type="non-terminal residue" evidence="1">
    <location>
        <position position="1"/>
    </location>
</feature>
<reference evidence="2" key="1">
    <citation type="submission" date="2022-10" db="EMBL/GenBank/DDBJ databases">
        <title>Genome assembly of Pristionchus species.</title>
        <authorList>
            <person name="Yoshida K."/>
            <person name="Sommer R.J."/>
        </authorList>
    </citation>
    <scope>NUCLEOTIDE SEQUENCE [LARGE SCALE GENOMIC DNA]</scope>
    <source>
        <strain evidence="2">RS5460</strain>
    </source>
</reference>
<dbReference type="Proteomes" id="UP001328107">
    <property type="component" value="Unassembled WGS sequence"/>
</dbReference>
<keyword evidence="2" id="KW-1185">Reference proteome</keyword>
<dbReference type="AlphaFoldDB" id="A0AAN5CSB1"/>